<dbReference type="STRING" id="993689.GCA_002077135_00856"/>
<dbReference type="InterPro" id="IPR046335">
    <property type="entry name" value="LacI/GalR-like_sensor"/>
</dbReference>
<accession>A0A4S3KRY6</accession>
<reference evidence="7 8" key="1">
    <citation type="submission" date="2017-02" db="EMBL/GenBank/DDBJ databases">
        <title>Whole genome sequencing of Metallibacterium scheffleri DSM 24874 (T).</title>
        <authorList>
            <person name="Kumar S."/>
            <person name="Patil P."/>
            <person name="Patil P.B."/>
        </authorList>
    </citation>
    <scope>NUCLEOTIDE SEQUENCE [LARGE SCALE GENOMIC DNA]</scope>
    <source>
        <strain evidence="7 8">DSM 24874</strain>
    </source>
</reference>
<dbReference type="SMART" id="SM00354">
    <property type="entry name" value="HTH_LACI"/>
    <property type="match status" value="1"/>
</dbReference>
<name>A0A4S3KRY6_9GAMM</name>
<dbReference type="OrthoDB" id="9798934at2"/>
<evidence type="ECO:0000256" key="1">
    <source>
        <dbReference type="ARBA" id="ARBA00022491"/>
    </source>
</evidence>
<dbReference type="InterPro" id="IPR000843">
    <property type="entry name" value="HTH_LacI"/>
</dbReference>
<evidence type="ECO:0000256" key="2">
    <source>
        <dbReference type="ARBA" id="ARBA00023015"/>
    </source>
</evidence>
<dbReference type="AlphaFoldDB" id="A0A4S3KRY6"/>
<dbReference type="InterPro" id="IPR010982">
    <property type="entry name" value="Lambda_DNA-bd_dom_sf"/>
</dbReference>
<evidence type="ECO:0000259" key="6">
    <source>
        <dbReference type="PROSITE" id="PS50932"/>
    </source>
</evidence>
<keyword evidence="2" id="KW-0805">Transcription regulation</keyword>
<dbReference type="Gene3D" id="3.40.50.2300">
    <property type="match status" value="2"/>
</dbReference>
<gene>
    <name evidence="7" type="ORF">B1806_02050</name>
</gene>
<dbReference type="InterPro" id="IPR028082">
    <property type="entry name" value="Peripla_BP_I"/>
</dbReference>
<keyword evidence="4" id="KW-0804">Transcription</keyword>
<dbReference type="GO" id="GO:0003700">
    <property type="term" value="F:DNA-binding transcription factor activity"/>
    <property type="evidence" value="ECO:0007669"/>
    <property type="project" value="TreeGrafter"/>
</dbReference>
<feature type="domain" description="HTH lacI-type" evidence="6">
    <location>
        <begin position="3"/>
        <end position="57"/>
    </location>
</feature>
<dbReference type="PRINTS" id="PR00036">
    <property type="entry name" value="HTHLACI"/>
</dbReference>
<evidence type="ECO:0000256" key="4">
    <source>
        <dbReference type="ARBA" id="ARBA00023163"/>
    </source>
</evidence>
<dbReference type="SUPFAM" id="SSF53822">
    <property type="entry name" value="Periplasmic binding protein-like I"/>
    <property type="match status" value="1"/>
</dbReference>
<dbReference type="PROSITE" id="PS00356">
    <property type="entry name" value="HTH_LACI_1"/>
    <property type="match status" value="1"/>
</dbReference>
<evidence type="ECO:0000256" key="3">
    <source>
        <dbReference type="ARBA" id="ARBA00023125"/>
    </source>
</evidence>
<evidence type="ECO:0000256" key="5">
    <source>
        <dbReference type="SAM" id="MobiDB-lite"/>
    </source>
</evidence>
<dbReference type="EMBL" id="MWQO01000006">
    <property type="protein sequence ID" value="THD11877.1"/>
    <property type="molecule type" value="Genomic_DNA"/>
</dbReference>
<proteinExistence type="predicted"/>
<dbReference type="PANTHER" id="PTHR30146:SF151">
    <property type="entry name" value="HTH-TYPE TRANSCRIPTIONAL REPRESSOR CYTR"/>
    <property type="match status" value="1"/>
</dbReference>
<dbReference type="RefSeq" id="WP_081126226.1">
    <property type="nucleotide sequence ID" value="NZ_DAHXOC010000055.1"/>
</dbReference>
<dbReference type="Proteomes" id="UP000307749">
    <property type="component" value="Unassembled WGS sequence"/>
</dbReference>
<evidence type="ECO:0000313" key="7">
    <source>
        <dbReference type="EMBL" id="THD11877.1"/>
    </source>
</evidence>
<sequence>MAITIRDVAREAEVSVATVSRALNGRDNVAAAVRAHVQEVATRLRYVPHSAARSLITRRTQTIGALLPDMHGEFFSELIRGIDRAARAQGYHLLLSSSHGDAGETATALQAMLGRVDGLLIMSPHADPGFIEQHLPEDLPAILLNPVHGHTRLSALAVDNRAGAHAMTQHLVNCGYREIVFIGGPKGNLDAEERLQGSLDALRDLLPQTVPQIVPGDFSEESGYRAGSLIARQGTRPQAIFAANDSMAIGCLFALTEAGLRVPDDIALAGFDDIPTARFTQPPLTTVRVRIADLGGRALDQLVATIANGGSAQAHSVQMLAPELVLRASCGMHSHAAAAPTHNPDTVSKKRAQAGPAVQGKPQAAPRHR</sequence>
<dbReference type="Pfam" id="PF00356">
    <property type="entry name" value="LacI"/>
    <property type="match status" value="1"/>
</dbReference>
<comment type="caution">
    <text evidence="7">The sequence shown here is derived from an EMBL/GenBank/DDBJ whole genome shotgun (WGS) entry which is preliminary data.</text>
</comment>
<evidence type="ECO:0000313" key="8">
    <source>
        <dbReference type="Proteomes" id="UP000307749"/>
    </source>
</evidence>
<dbReference type="CDD" id="cd01392">
    <property type="entry name" value="HTH_LacI"/>
    <property type="match status" value="1"/>
</dbReference>
<dbReference type="PROSITE" id="PS50932">
    <property type="entry name" value="HTH_LACI_2"/>
    <property type="match status" value="1"/>
</dbReference>
<organism evidence="7 8">
    <name type="scientific">Metallibacterium scheffleri</name>
    <dbReference type="NCBI Taxonomy" id="993689"/>
    <lineage>
        <taxon>Bacteria</taxon>
        <taxon>Pseudomonadati</taxon>
        <taxon>Pseudomonadota</taxon>
        <taxon>Gammaproteobacteria</taxon>
        <taxon>Lysobacterales</taxon>
        <taxon>Rhodanobacteraceae</taxon>
        <taxon>Metallibacterium</taxon>
    </lineage>
</organism>
<feature type="region of interest" description="Disordered" evidence="5">
    <location>
        <begin position="336"/>
        <end position="369"/>
    </location>
</feature>
<dbReference type="Pfam" id="PF13377">
    <property type="entry name" value="Peripla_BP_3"/>
    <property type="match status" value="1"/>
</dbReference>
<keyword evidence="1" id="KW-0678">Repressor</keyword>
<keyword evidence="8" id="KW-1185">Reference proteome</keyword>
<keyword evidence="3" id="KW-0238">DNA-binding</keyword>
<dbReference type="GO" id="GO:0000976">
    <property type="term" value="F:transcription cis-regulatory region binding"/>
    <property type="evidence" value="ECO:0007669"/>
    <property type="project" value="TreeGrafter"/>
</dbReference>
<dbReference type="PANTHER" id="PTHR30146">
    <property type="entry name" value="LACI-RELATED TRANSCRIPTIONAL REPRESSOR"/>
    <property type="match status" value="1"/>
</dbReference>
<protein>
    <submittedName>
        <fullName evidence="7">LacI family transcriptional regulator</fullName>
    </submittedName>
</protein>
<dbReference type="CDD" id="cd06267">
    <property type="entry name" value="PBP1_LacI_sugar_binding-like"/>
    <property type="match status" value="1"/>
</dbReference>
<dbReference type="Gene3D" id="1.10.260.40">
    <property type="entry name" value="lambda repressor-like DNA-binding domains"/>
    <property type="match status" value="1"/>
</dbReference>
<dbReference type="SUPFAM" id="SSF47413">
    <property type="entry name" value="lambda repressor-like DNA-binding domains"/>
    <property type="match status" value="1"/>
</dbReference>